<feature type="region of interest" description="Disordered" evidence="5">
    <location>
        <begin position="420"/>
        <end position="473"/>
    </location>
</feature>
<dbReference type="PROSITE" id="PS50157">
    <property type="entry name" value="ZINC_FINGER_C2H2_2"/>
    <property type="match status" value="3"/>
</dbReference>
<sequence length="609" mass="66584">MIMDGLDTLSQVALADQMNFSFDYFGAIGRLPSESFEDALNTPVSSSSDITFGFIESLEPVPITATRNATLEINIPEKSSAEGMFPKSQEQHASPQQQQQQQQQQPTYSQVQQALGQEMPFTHTVHYKGTLVTSSGTPTSSSYDMLQNFNLLNPLSPLLNLLSQNLPGAQVQVNVPQTGDHSMAAGQQDFPLISTLSDCRCDSGPIFTSAPTTPSQHSQAESPHSQEEMAMMHESSCDTYSTGFHSPMTSPMTPNSTQSTPEPEIPVCEGIGMEVPFSTPPPPYTAHGAFSMSMNFALKQPPIYSSCSQQQVTMPHYSNLGNVNFPSSSGMTINVPQTIAPNVLHLNEDITYHTPVTNTSSFKCQGSRMTVSQTLPDFTALQVSAPHCSLPTLQQSQFSVPVKTEPLDISTDSYMLPSASPMEFEQSSTSSKSPLAGVPNQPYQQTGMRLLPVKPRKYPNRPSKTPPHERPYACPVENCDRRFSRSDELTRHIRIHTGQKPFHCRICMRSFSRSDHLTTHVRTHTGEKPFSCDTCGRKFARSDEKKRHAKVHQKQKVKKDAKLLAANAPLPATTTTSTSTYIVPSAMSFGVPSGNGSSTIPLVVTTASI</sequence>
<keyword evidence="2 4" id="KW-0863">Zinc-finger</keyword>
<comment type="caution">
    <text evidence="7">The sequence shown here is derived from an EMBL/GenBank/DDBJ whole genome shotgun (WGS) entry which is preliminary data.</text>
</comment>
<dbReference type="AlphaFoldDB" id="A0AAE0T952"/>
<feature type="compositionally biased region" description="Low complexity" evidence="5">
    <location>
        <begin position="91"/>
        <end position="112"/>
    </location>
</feature>
<dbReference type="GO" id="GO:0008270">
    <property type="term" value="F:zinc ion binding"/>
    <property type="evidence" value="ECO:0007669"/>
    <property type="project" value="UniProtKB-KW"/>
</dbReference>
<evidence type="ECO:0000313" key="7">
    <source>
        <dbReference type="EMBL" id="KAK3606112.1"/>
    </source>
</evidence>
<dbReference type="InterPro" id="IPR036236">
    <property type="entry name" value="Znf_C2H2_sf"/>
</dbReference>
<dbReference type="Pfam" id="PF00096">
    <property type="entry name" value="zf-C2H2"/>
    <property type="match status" value="2"/>
</dbReference>
<feature type="domain" description="C2H2-type" evidence="6">
    <location>
        <begin position="502"/>
        <end position="529"/>
    </location>
</feature>
<accession>A0AAE0T952</accession>
<reference evidence="7" key="3">
    <citation type="submission" date="2023-05" db="EMBL/GenBank/DDBJ databases">
        <authorList>
            <person name="Smith C.H."/>
        </authorList>
    </citation>
    <scope>NUCLEOTIDE SEQUENCE</scope>
    <source>
        <strain evidence="7">CHS0354</strain>
        <tissue evidence="7">Mantle</tissue>
    </source>
</reference>
<dbReference type="Proteomes" id="UP001195483">
    <property type="component" value="Unassembled WGS sequence"/>
</dbReference>
<protein>
    <recommendedName>
        <fullName evidence="6">C2H2-type domain-containing protein</fullName>
    </recommendedName>
</protein>
<evidence type="ECO:0000256" key="5">
    <source>
        <dbReference type="SAM" id="MobiDB-lite"/>
    </source>
</evidence>
<evidence type="ECO:0000256" key="2">
    <source>
        <dbReference type="ARBA" id="ARBA00022771"/>
    </source>
</evidence>
<evidence type="ECO:0000259" key="6">
    <source>
        <dbReference type="PROSITE" id="PS50157"/>
    </source>
</evidence>
<keyword evidence="8" id="KW-1185">Reference proteome</keyword>
<gene>
    <name evidence="7" type="ORF">CHS0354_006477</name>
</gene>
<feature type="domain" description="C2H2-type" evidence="6">
    <location>
        <begin position="472"/>
        <end position="501"/>
    </location>
</feature>
<organism evidence="7 8">
    <name type="scientific">Potamilus streckersoni</name>
    <dbReference type="NCBI Taxonomy" id="2493646"/>
    <lineage>
        <taxon>Eukaryota</taxon>
        <taxon>Metazoa</taxon>
        <taxon>Spiralia</taxon>
        <taxon>Lophotrochozoa</taxon>
        <taxon>Mollusca</taxon>
        <taxon>Bivalvia</taxon>
        <taxon>Autobranchia</taxon>
        <taxon>Heteroconchia</taxon>
        <taxon>Palaeoheterodonta</taxon>
        <taxon>Unionida</taxon>
        <taxon>Unionoidea</taxon>
        <taxon>Unionidae</taxon>
        <taxon>Ambleminae</taxon>
        <taxon>Lampsilini</taxon>
        <taxon>Potamilus</taxon>
    </lineage>
</organism>
<keyword evidence="1" id="KW-0479">Metal-binding</keyword>
<evidence type="ECO:0000256" key="4">
    <source>
        <dbReference type="PROSITE-ProRule" id="PRU00042"/>
    </source>
</evidence>
<feature type="compositionally biased region" description="Polar residues" evidence="5">
    <location>
        <begin position="209"/>
        <end position="223"/>
    </location>
</feature>
<dbReference type="GO" id="GO:0000978">
    <property type="term" value="F:RNA polymerase II cis-regulatory region sequence-specific DNA binding"/>
    <property type="evidence" value="ECO:0007669"/>
    <property type="project" value="TreeGrafter"/>
</dbReference>
<evidence type="ECO:0000313" key="8">
    <source>
        <dbReference type="Proteomes" id="UP001195483"/>
    </source>
</evidence>
<proteinExistence type="predicted"/>
<dbReference type="SUPFAM" id="SSF57667">
    <property type="entry name" value="beta-beta-alpha zinc fingers"/>
    <property type="match status" value="2"/>
</dbReference>
<dbReference type="PANTHER" id="PTHR23235:SF60">
    <property type="entry name" value="STRIPE, ISOFORM D"/>
    <property type="match status" value="1"/>
</dbReference>
<feature type="domain" description="C2H2-type" evidence="6">
    <location>
        <begin position="530"/>
        <end position="557"/>
    </location>
</feature>
<evidence type="ECO:0000256" key="3">
    <source>
        <dbReference type="ARBA" id="ARBA00022833"/>
    </source>
</evidence>
<dbReference type="Gene3D" id="3.30.160.60">
    <property type="entry name" value="Classic Zinc Finger"/>
    <property type="match status" value="3"/>
</dbReference>
<dbReference type="GO" id="GO:0000981">
    <property type="term" value="F:DNA-binding transcription factor activity, RNA polymerase II-specific"/>
    <property type="evidence" value="ECO:0007669"/>
    <property type="project" value="TreeGrafter"/>
</dbReference>
<evidence type="ECO:0000256" key="1">
    <source>
        <dbReference type="ARBA" id="ARBA00022723"/>
    </source>
</evidence>
<feature type="region of interest" description="Disordered" evidence="5">
    <location>
        <begin position="207"/>
        <end position="229"/>
    </location>
</feature>
<dbReference type="PANTHER" id="PTHR23235">
    <property type="entry name" value="KRUEPPEL-LIKE TRANSCRIPTION FACTOR"/>
    <property type="match status" value="1"/>
</dbReference>
<dbReference type="EMBL" id="JAEAOA010000444">
    <property type="protein sequence ID" value="KAK3606112.1"/>
    <property type="molecule type" value="Genomic_DNA"/>
</dbReference>
<dbReference type="SMART" id="SM00355">
    <property type="entry name" value="ZnF_C2H2"/>
    <property type="match status" value="3"/>
</dbReference>
<name>A0AAE0T952_9BIVA</name>
<reference evidence="7" key="1">
    <citation type="journal article" date="2021" name="Genome Biol. Evol.">
        <title>A High-Quality Reference Genome for a Parasitic Bivalve with Doubly Uniparental Inheritance (Bivalvia: Unionida).</title>
        <authorList>
            <person name="Smith C.H."/>
        </authorList>
    </citation>
    <scope>NUCLEOTIDE SEQUENCE</scope>
    <source>
        <strain evidence="7">CHS0354</strain>
    </source>
</reference>
<dbReference type="FunFam" id="3.30.160.60:FF:000515">
    <property type="entry name" value="early growth response protein 4"/>
    <property type="match status" value="1"/>
</dbReference>
<keyword evidence="3" id="KW-0862">Zinc</keyword>
<feature type="region of interest" description="Disordered" evidence="5">
    <location>
        <begin position="85"/>
        <end position="112"/>
    </location>
</feature>
<dbReference type="PROSITE" id="PS00028">
    <property type="entry name" value="ZINC_FINGER_C2H2_1"/>
    <property type="match status" value="3"/>
</dbReference>
<reference evidence="7" key="2">
    <citation type="journal article" date="2021" name="Genome Biol. Evol.">
        <title>Developing a high-quality reference genome for a parasitic bivalve with doubly uniparental inheritance (Bivalvia: Unionida).</title>
        <authorList>
            <person name="Smith C.H."/>
        </authorList>
    </citation>
    <scope>NUCLEOTIDE SEQUENCE</scope>
    <source>
        <strain evidence="7">CHS0354</strain>
        <tissue evidence="7">Mantle</tissue>
    </source>
</reference>
<dbReference type="InterPro" id="IPR013087">
    <property type="entry name" value="Znf_C2H2_type"/>
</dbReference>